<gene>
    <name evidence="1" type="ORF">P0Y53_13335</name>
</gene>
<reference evidence="1" key="1">
    <citation type="submission" date="2023-03" db="EMBL/GenBank/DDBJ databases">
        <title>Andean soil-derived lignocellulolytic bacterial consortium as a source of novel taxa and putative plastic-active enzymes.</title>
        <authorList>
            <person name="Diaz-Garcia L."/>
            <person name="Chuvochina M."/>
            <person name="Feuerriegel G."/>
            <person name="Bunk B."/>
            <person name="Sproer C."/>
            <person name="Streit W.R."/>
            <person name="Rodriguez L.M."/>
            <person name="Overmann J."/>
            <person name="Jimenez D.J."/>
        </authorList>
    </citation>
    <scope>NUCLEOTIDE SEQUENCE</scope>
    <source>
        <strain evidence="1">MAG 7</strain>
    </source>
</reference>
<accession>A0AAJ6BDX2</accession>
<dbReference type="EMBL" id="CP119311">
    <property type="protein sequence ID" value="WEK33468.1"/>
    <property type="molecule type" value="Genomic_DNA"/>
</dbReference>
<dbReference type="Proteomes" id="UP001220610">
    <property type="component" value="Chromosome"/>
</dbReference>
<evidence type="ECO:0000313" key="2">
    <source>
        <dbReference type="Proteomes" id="UP001220610"/>
    </source>
</evidence>
<name>A0AAJ6BDX2_9BACT</name>
<organism evidence="1 2">
    <name type="scientific">Candidatus Pseudobacter hemicellulosilyticus</name>
    <dbReference type="NCBI Taxonomy" id="3121375"/>
    <lineage>
        <taxon>Bacteria</taxon>
        <taxon>Pseudomonadati</taxon>
        <taxon>Bacteroidota</taxon>
        <taxon>Chitinophagia</taxon>
        <taxon>Chitinophagales</taxon>
        <taxon>Chitinophagaceae</taxon>
        <taxon>Pseudobacter</taxon>
    </lineage>
</organism>
<proteinExistence type="predicted"/>
<sequence length="88" mass="10540">MYSYALLESGYHYLVQEKEESPVTLIKITVETDHCLYVTRYGETPVMEWKKKNDPIFEILELLSDDKVQEWQSVYNDSEDAYYEEDDE</sequence>
<protein>
    <submittedName>
        <fullName evidence="1">Uncharacterized protein</fullName>
    </submittedName>
</protein>
<dbReference type="AlphaFoldDB" id="A0AAJ6BDX2"/>
<evidence type="ECO:0000313" key="1">
    <source>
        <dbReference type="EMBL" id="WEK33468.1"/>
    </source>
</evidence>